<evidence type="ECO:0000313" key="4">
    <source>
        <dbReference type="EMBL" id="MFC6592044.1"/>
    </source>
</evidence>
<dbReference type="PANTHER" id="PTHR36504">
    <property type="entry name" value="LIPOPOLYSACCHARIDE EXPORT SYSTEM PROTEIN LPTA"/>
    <property type="match status" value="1"/>
</dbReference>
<dbReference type="Gene3D" id="2.60.450.10">
    <property type="entry name" value="Lipopolysaccharide (LPS) transport protein A like domain"/>
    <property type="match status" value="2"/>
</dbReference>
<dbReference type="Proteomes" id="UP001596297">
    <property type="component" value="Unassembled WGS sequence"/>
</dbReference>
<comment type="caution">
    <text evidence="4">The sequence shown here is derived from an EMBL/GenBank/DDBJ whole genome shotgun (WGS) entry which is preliminary data.</text>
</comment>
<dbReference type="InterPro" id="IPR005653">
    <property type="entry name" value="OstA-like_N"/>
</dbReference>
<feature type="signal peptide" evidence="2">
    <location>
        <begin position="1"/>
        <end position="19"/>
    </location>
</feature>
<gene>
    <name evidence="4" type="ORF">ACFP81_08565</name>
</gene>
<dbReference type="PANTHER" id="PTHR36504:SF1">
    <property type="entry name" value="LIPOPOLYSACCHARIDE EXPORT SYSTEM PROTEIN LPTA"/>
    <property type="match status" value="1"/>
</dbReference>
<dbReference type="InterPro" id="IPR052037">
    <property type="entry name" value="LPS_export_LptA"/>
</dbReference>
<feature type="chain" id="PRO_5045928696" evidence="2">
    <location>
        <begin position="20"/>
        <end position="294"/>
    </location>
</feature>
<evidence type="ECO:0000256" key="2">
    <source>
        <dbReference type="SAM" id="SignalP"/>
    </source>
</evidence>
<proteinExistence type="predicted"/>
<accession>A0ABW1YCQ5</accession>
<evidence type="ECO:0000256" key="1">
    <source>
        <dbReference type="ARBA" id="ARBA00022729"/>
    </source>
</evidence>
<sequence length="294" mass="30961">MFKKRMTLILALAAGTVLAQTAQNRIVKIQGAPRGDVKNGPLTFTGNPVRATVSSLSITAKEARLAAPAGQTMAAAQGKRNARFMGDVKVTRGRLTAQGNELAYNEASGQGVLSGNARASFVPDDKSNGDTVSITAAKMSLDVDSNVSTSTGSVKLVNGNQSGRAETLVFDEDRELARLTGSPTLTRTATGKQKELVITGKEARALTKNKTLYVTGGVKLVQGSIVTTGNSLYYDDNKNVAYVVGNAVSKDSKTGTTFKAPAKGALEQRTDLARVRTLSTAFNIPTAQFKMRGE</sequence>
<reference evidence="5" key="1">
    <citation type="journal article" date="2019" name="Int. J. Syst. Evol. Microbiol.">
        <title>The Global Catalogue of Microorganisms (GCM) 10K type strain sequencing project: providing services to taxonomists for standard genome sequencing and annotation.</title>
        <authorList>
            <consortium name="The Broad Institute Genomics Platform"/>
            <consortium name="The Broad Institute Genome Sequencing Center for Infectious Disease"/>
            <person name="Wu L."/>
            <person name="Ma J."/>
        </authorList>
    </citation>
    <scope>NUCLEOTIDE SEQUENCE [LARGE SCALE GENOMIC DNA]</scope>
    <source>
        <strain evidence="5">CGMCC 1.15772</strain>
    </source>
</reference>
<dbReference type="EMBL" id="JBHSWD010000001">
    <property type="protein sequence ID" value="MFC6592044.1"/>
    <property type="molecule type" value="Genomic_DNA"/>
</dbReference>
<dbReference type="Pfam" id="PF03968">
    <property type="entry name" value="LptD_N"/>
    <property type="match status" value="1"/>
</dbReference>
<evidence type="ECO:0000259" key="3">
    <source>
        <dbReference type="Pfam" id="PF03968"/>
    </source>
</evidence>
<evidence type="ECO:0000313" key="5">
    <source>
        <dbReference type="Proteomes" id="UP001596297"/>
    </source>
</evidence>
<name>A0ABW1YCQ5_9DEIO</name>
<protein>
    <submittedName>
        <fullName evidence="4">LptA/OstA family protein</fullName>
    </submittedName>
</protein>
<dbReference type="RefSeq" id="WP_380083059.1">
    <property type="nucleotide sequence ID" value="NZ_JBHSWD010000001.1"/>
</dbReference>
<keyword evidence="5" id="KW-1185">Reference proteome</keyword>
<keyword evidence="1 2" id="KW-0732">Signal</keyword>
<organism evidence="4 5">
    <name type="scientific">Deinococcus lacus</name>
    <dbReference type="NCBI Taxonomy" id="392561"/>
    <lineage>
        <taxon>Bacteria</taxon>
        <taxon>Thermotogati</taxon>
        <taxon>Deinococcota</taxon>
        <taxon>Deinococci</taxon>
        <taxon>Deinococcales</taxon>
        <taxon>Deinococcaceae</taxon>
        <taxon>Deinococcus</taxon>
    </lineage>
</organism>
<feature type="domain" description="Organic solvent tolerance-like N-terminal" evidence="3">
    <location>
        <begin position="37"/>
        <end position="145"/>
    </location>
</feature>